<keyword evidence="7" id="KW-0238">DNA-binding</keyword>
<gene>
    <name evidence="10" type="ORF">OCBIM_22026987mg</name>
</gene>
<keyword evidence="8" id="KW-0804">Transcription</keyword>
<dbReference type="STRING" id="37653.A0A0L8GW90"/>
<dbReference type="GO" id="GO:0000976">
    <property type="term" value="F:transcription cis-regulatory region binding"/>
    <property type="evidence" value="ECO:0007669"/>
    <property type="project" value="TreeGrafter"/>
</dbReference>
<dbReference type="GO" id="GO:0000785">
    <property type="term" value="C:chromatin"/>
    <property type="evidence" value="ECO:0007669"/>
    <property type="project" value="TreeGrafter"/>
</dbReference>
<keyword evidence="3" id="KW-0678">Repressor</keyword>
<evidence type="ECO:0000256" key="7">
    <source>
        <dbReference type="ARBA" id="ARBA00023125"/>
    </source>
</evidence>
<comment type="subcellular location">
    <subcellularLocation>
        <location evidence="1">Nucleus</location>
    </subcellularLocation>
</comment>
<evidence type="ECO:0000313" key="10">
    <source>
        <dbReference type="EMBL" id="KOF81099.1"/>
    </source>
</evidence>
<dbReference type="GO" id="GO:0006325">
    <property type="term" value="P:chromatin organization"/>
    <property type="evidence" value="ECO:0007669"/>
    <property type="project" value="UniProtKB-KW"/>
</dbReference>
<dbReference type="PANTHER" id="PTHR12693:SF3">
    <property type="entry name" value="MENIN"/>
    <property type="match status" value="1"/>
</dbReference>
<evidence type="ECO:0000256" key="8">
    <source>
        <dbReference type="ARBA" id="ARBA00023163"/>
    </source>
</evidence>
<keyword evidence="6" id="KW-0805">Transcription regulation</keyword>
<organism evidence="10">
    <name type="scientific">Octopus bimaculoides</name>
    <name type="common">California two-spotted octopus</name>
    <dbReference type="NCBI Taxonomy" id="37653"/>
    <lineage>
        <taxon>Eukaryota</taxon>
        <taxon>Metazoa</taxon>
        <taxon>Spiralia</taxon>
        <taxon>Lophotrochozoa</taxon>
        <taxon>Mollusca</taxon>
        <taxon>Cephalopoda</taxon>
        <taxon>Coleoidea</taxon>
        <taxon>Octopodiformes</taxon>
        <taxon>Octopoda</taxon>
        <taxon>Incirrata</taxon>
        <taxon>Octopodidae</taxon>
        <taxon>Octopus</taxon>
    </lineage>
</organism>
<dbReference type="AlphaFoldDB" id="A0A0L8GW90"/>
<dbReference type="OrthoDB" id="5962932at2759"/>
<dbReference type="GO" id="GO:0008285">
    <property type="term" value="P:negative regulation of cell population proliferation"/>
    <property type="evidence" value="ECO:0007669"/>
    <property type="project" value="TreeGrafter"/>
</dbReference>
<dbReference type="GO" id="GO:0003682">
    <property type="term" value="F:chromatin binding"/>
    <property type="evidence" value="ECO:0007669"/>
    <property type="project" value="TreeGrafter"/>
</dbReference>
<protein>
    <recommendedName>
        <fullName evidence="2">Menin</fullName>
    </recommendedName>
</protein>
<dbReference type="EMBL" id="KQ420159">
    <property type="protein sequence ID" value="KOF81099.1"/>
    <property type="molecule type" value="Genomic_DNA"/>
</dbReference>
<dbReference type="InterPro" id="IPR007747">
    <property type="entry name" value="Menin"/>
</dbReference>
<evidence type="ECO:0000256" key="2">
    <source>
        <dbReference type="ARBA" id="ARBA00021162"/>
    </source>
</evidence>
<keyword evidence="4" id="KW-0597">Phosphoprotein</keyword>
<reference evidence="10" key="1">
    <citation type="submission" date="2015-07" db="EMBL/GenBank/DDBJ databases">
        <title>MeaNS - Measles Nucleotide Surveillance Program.</title>
        <authorList>
            <person name="Tran T."/>
            <person name="Druce J."/>
        </authorList>
    </citation>
    <scope>NUCLEOTIDE SEQUENCE</scope>
    <source>
        <strain evidence="10">UCB-OBI-ISO-001</strain>
        <tissue evidence="10">Gonad</tissue>
    </source>
</reference>
<dbReference type="PANTHER" id="PTHR12693">
    <property type="entry name" value="MENIN"/>
    <property type="match status" value="1"/>
</dbReference>
<keyword evidence="5" id="KW-0156">Chromatin regulator</keyword>
<dbReference type="GO" id="GO:0006357">
    <property type="term" value="P:regulation of transcription by RNA polymerase II"/>
    <property type="evidence" value="ECO:0007669"/>
    <property type="project" value="TreeGrafter"/>
</dbReference>
<sequence>MAGLRDCVARYFPFQNIQDVVKLFEEQLNKPEDPDLTLLSIVLGAIENILTVNRTVLTDVDCSKSLEPIFPAIEFSTVEVLYNKFVTIVKSSVDLTEYKSEYATRELVKKVSDVIWSSLTRSNYKDKAHLQSLYSFLTGKSIL</sequence>
<dbReference type="Pfam" id="PF05053">
    <property type="entry name" value="Menin"/>
    <property type="match status" value="1"/>
</dbReference>
<dbReference type="GO" id="GO:0045786">
    <property type="term" value="P:negative regulation of cell cycle"/>
    <property type="evidence" value="ECO:0007669"/>
    <property type="project" value="TreeGrafter"/>
</dbReference>
<evidence type="ECO:0000256" key="1">
    <source>
        <dbReference type="ARBA" id="ARBA00004123"/>
    </source>
</evidence>
<evidence type="ECO:0000256" key="6">
    <source>
        <dbReference type="ARBA" id="ARBA00023015"/>
    </source>
</evidence>
<evidence type="ECO:0000256" key="4">
    <source>
        <dbReference type="ARBA" id="ARBA00022553"/>
    </source>
</evidence>
<evidence type="ECO:0000256" key="5">
    <source>
        <dbReference type="ARBA" id="ARBA00022853"/>
    </source>
</evidence>
<name>A0A0L8GW90_OCTBM</name>
<keyword evidence="9" id="KW-0539">Nucleus</keyword>
<dbReference type="GO" id="GO:0035097">
    <property type="term" value="C:histone methyltransferase complex"/>
    <property type="evidence" value="ECO:0007669"/>
    <property type="project" value="TreeGrafter"/>
</dbReference>
<evidence type="ECO:0000256" key="9">
    <source>
        <dbReference type="ARBA" id="ARBA00023242"/>
    </source>
</evidence>
<dbReference type="GO" id="GO:0000403">
    <property type="term" value="F:Y-form DNA binding"/>
    <property type="evidence" value="ECO:0007669"/>
    <property type="project" value="TreeGrafter"/>
</dbReference>
<proteinExistence type="predicted"/>
<evidence type="ECO:0000256" key="3">
    <source>
        <dbReference type="ARBA" id="ARBA00022491"/>
    </source>
</evidence>
<accession>A0A0L8GW90</accession>